<feature type="domain" description="DUF6589" evidence="2">
    <location>
        <begin position="392"/>
        <end position="809"/>
    </location>
</feature>
<organism evidence="3 4">
    <name type="scientific">Pycnoporus cinnabarinus</name>
    <name type="common">Cinnabar-red polypore</name>
    <name type="synonym">Trametes cinnabarina</name>
    <dbReference type="NCBI Taxonomy" id="5643"/>
    <lineage>
        <taxon>Eukaryota</taxon>
        <taxon>Fungi</taxon>
        <taxon>Dikarya</taxon>
        <taxon>Basidiomycota</taxon>
        <taxon>Agaricomycotina</taxon>
        <taxon>Agaricomycetes</taxon>
        <taxon>Polyporales</taxon>
        <taxon>Polyporaceae</taxon>
        <taxon>Trametes</taxon>
    </lineage>
</organism>
<evidence type="ECO:0000259" key="2">
    <source>
        <dbReference type="Pfam" id="PF20231"/>
    </source>
</evidence>
<gene>
    <name evidence="3" type="ORF">BN946_scf184690.g3</name>
</gene>
<sequence length="887" mass="101043">MDEDAIHNLLNALHQSPLSQATTSVWAHKMVMEACRQEVLAMVTPDAGLQFRAKTATEEQLESFRMTELAGQMQTMAPTLWSFVRTLLDSDAEQQHRRRTKYKAARRKRQRQKAKKAPEPLTADVVAAEGMDVDDSHALLNHEVYSEQRTLHNTAPEQNGGEQPCSDDADDEGLFWGEDLDPRTIDELLDALDRDEDDEDEELYWRDMDFLDLDAADGLEEDVLNEADAKELEIERREKILTLKAVVLTSIVLQSTNQRCNAFQATVGIYLHACRASESIVELLARIGVSISCSAIDNSIVSLNKEHHVAIQELGQTLRASYAFDNFDVEDKHPQPTIETSRDSLLHLMSGTLIRLEHGVALDDLRCSDELWGKSRTNPEVDREARAPEPDWTDLMDIHTEAPHASSLTRRERFNRWKMLDDLIRYGPEYFRQFAADLKEPEAVDQIPVVKSKQVPAEGMDVNQSTVQGNADALEHLFRQAGVGDLAETPGVVPLGDHVVLVHGDLATCERVQSLQESRSVEQTPWRRFQHVVFLFGLFHLKMACADAIWKIFIKPKAAHEDPTSLMSFVSEIRPKETGKISSKPGFRRMHEVIGYVGIASRLDCWRVEVNKCYKATSLEEWGATKPSWQDIENVATSLVKNHVADGRFSEMRMGPVDKRDQQHENTLLREQYFLLYEELAYALNAGDIGRVEDCFMPWVFIFRGCGKHKYAAQMVKHLHKVHRVFPPGLKRAVQMNMLCNPCGRKHQFRAIDWWVEHNNLYIKRIYGGAFSNFTKRRILKQAALVEVYKKVRISFEEMFALDHRTYRHAAPKMARTLKKLCEYMQAQDAHVTKPKRGTNYAIPDMIEAGICKLMGMSNRTTNDIDEDSAADDEVEVDGDEGDLDML</sequence>
<evidence type="ECO:0000256" key="1">
    <source>
        <dbReference type="SAM" id="MobiDB-lite"/>
    </source>
</evidence>
<feature type="compositionally biased region" description="Basic residues" evidence="1">
    <location>
        <begin position="96"/>
        <end position="115"/>
    </location>
</feature>
<reference evidence="3" key="1">
    <citation type="submission" date="2014-01" db="EMBL/GenBank/DDBJ databases">
        <title>The genome of the white-rot fungus Pycnoporus cinnabarinus: a basidiomycete model with a versatile arsenal for lignocellulosic biomass breakdown.</title>
        <authorList>
            <person name="Levasseur A."/>
            <person name="Lomascolo A."/>
            <person name="Ruiz-Duenas F.J."/>
            <person name="Uzan E."/>
            <person name="Piumi F."/>
            <person name="Kues U."/>
            <person name="Ram A.F.J."/>
            <person name="Murat C."/>
            <person name="Haon M."/>
            <person name="Benoit I."/>
            <person name="Arfi Y."/>
            <person name="Chevret D."/>
            <person name="Drula E."/>
            <person name="Kwon M.J."/>
            <person name="Gouret P."/>
            <person name="Lesage-Meessen L."/>
            <person name="Lombard V."/>
            <person name="Mariette J."/>
            <person name="Noirot C."/>
            <person name="Park J."/>
            <person name="Patyshakuliyeva A."/>
            <person name="Wieneger R.A.B."/>
            <person name="Wosten H.A.B."/>
            <person name="Martin F."/>
            <person name="Coutinho P.M."/>
            <person name="de Vries R."/>
            <person name="Martinez A.T."/>
            <person name="Klopp C."/>
            <person name="Pontarotti P."/>
            <person name="Henrissat B."/>
            <person name="Record E."/>
        </authorList>
    </citation>
    <scope>NUCLEOTIDE SEQUENCE [LARGE SCALE GENOMIC DNA]</scope>
    <source>
        <strain evidence="3">BRFM137</strain>
    </source>
</reference>
<feature type="region of interest" description="Disordered" evidence="1">
    <location>
        <begin position="863"/>
        <end position="887"/>
    </location>
</feature>
<evidence type="ECO:0000313" key="4">
    <source>
        <dbReference type="Proteomes" id="UP000029665"/>
    </source>
</evidence>
<keyword evidence="4" id="KW-1185">Reference proteome</keyword>
<dbReference type="OrthoDB" id="4743193at2759"/>
<accession>A0A060STM5</accession>
<feature type="region of interest" description="Disordered" evidence="1">
    <location>
        <begin position="92"/>
        <end position="121"/>
    </location>
</feature>
<protein>
    <recommendedName>
        <fullName evidence="2">DUF6589 domain-containing protein</fullName>
    </recommendedName>
</protein>
<dbReference type="Proteomes" id="UP000029665">
    <property type="component" value="Unassembled WGS sequence"/>
</dbReference>
<feature type="compositionally biased region" description="Acidic residues" evidence="1">
    <location>
        <begin position="864"/>
        <end position="887"/>
    </location>
</feature>
<evidence type="ECO:0000313" key="3">
    <source>
        <dbReference type="EMBL" id="CDO77882.1"/>
    </source>
</evidence>
<dbReference type="InterPro" id="IPR046496">
    <property type="entry name" value="DUF6589"/>
</dbReference>
<dbReference type="STRING" id="5643.A0A060STM5"/>
<proteinExistence type="predicted"/>
<dbReference type="OMA" id="HACRASE"/>
<name>A0A060STM5_PYCCI</name>
<comment type="caution">
    <text evidence="3">The sequence shown here is derived from an EMBL/GenBank/DDBJ whole genome shotgun (WGS) entry which is preliminary data.</text>
</comment>
<dbReference type="Pfam" id="PF20231">
    <property type="entry name" value="DUF6589"/>
    <property type="match status" value="1"/>
</dbReference>
<dbReference type="AlphaFoldDB" id="A0A060STM5"/>
<dbReference type="HOGENOM" id="CLU_009487_0_0_1"/>
<dbReference type="EMBL" id="CCBP010000534">
    <property type="protein sequence ID" value="CDO77882.1"/>
    <property type="molecule type" value="Genomic_DNA"/>
</dbReference>